<dbReference type="EMBL" id="JARBDR010000813">
    <property type="protein sequence ID" value="KAJ8306047.1"/>
    <property type="molecule type" value="Genomic_DNA"/>
</dbReference>
<accession>A0ABQ9EQ41</accession>
<gene>
    <name evidence="2" type="ORF">KUTeg_016592</name>
</gene>
<comment type="caution">
    <text evidence="2">The sequence shown here is derived from an EMBL/GenBank/DDBJ whole genome shotgun (WGS) entry which is preliminary data.</text>
</comment>
<keyword evidence="3" id="KW-1185">Reference proteome</keyword>
<dbReference type="Proteomes" id="UP001217089">
    <property type="component" value="Unassembled WGS sequence"/>
</dbReference>
<dbReference type="Gene3D" id="3.40.630.10">
    <property type="entry name" value="Zn peptidases"/>
    <property type="match status" value="1"/>
</dbReference>
<proteinExistence type="predicted"/>
<sequence length="281" mass="32558">MDILRENMQYAQFINDSKIRKEKILQNNVNEMPNYYFSKMILDAQVVHKTEETLKATKLHIDQWNIEISRSAIRNMSASVGTSARRRKPISSAKKSQLESNDSYFDSKTKKHLPYLPSIFTWALLIGLHLGIFLLVHWRVHSFPYQVDSSEASLETHHFYESNARVHLNTLFSFGPRVTGSNANEIYAKEYITSVIDKIKVDVHPTKKMSIDVQNVSGSFHMENILGTEYYSVYRNLKNIVVKLDPKDGRIQFLDVVSNALLLYPRVKWKKGKKTKLCTEK</sequence>
<name>A0ABQ9EQ41_TEGGR</name>
<organism evidence="2 3">
    <name type="scientific">Tegillarca granosa</name>
    <name type="common">Malaysian cockle</name>
    <name type="synonym">Anadara granosa</name>
    <dbReference type="NCBI Taxonomy" id="220873"/>
    <lineage>
        <taxon>Eukaryota</taxon>
        <taxon>Metazoa</taxon>
        <taxon>Spiralia</taxon>
        <taxon>Lophotrochozoa</taxon>
        <taxon>Mollusca</taxon>
        <taxon>Bivalvia</taxon>
        <taxon>Autobranchia</taxon>
        <taxon>Pteriomorphia</taxon>
        <taxon>Arcoida</taxon>
        <taxon>Arcoidea</taxon>
        <taxon>Arcidae</taxon>
        <taxon>Tegillarca</taxon>
    </lineage>
</organism>
<evidence type="ECO:0000256" key="1">
    <source>
        <dbReference type="SAM" id="Phobius"/>
    </source>
</evidence>
<keyword evidence="1" id="KW-0812">Transmembrane</keyword>
<feature type="transmembrane region" description="Helical" evidence="1">
    <location>
        <begin position="115"/>
        <end position="138"/>
    </location>
</feature>
<keyword evidence="1" id="KW-1133">Transmembrane helix</keyword>
<evidence type="ECO:0000313" key="3">
    <source>
        <dbReference type="Proteomes" id="UP001217089"/>
    </source>
</evidence>
<keyword evidence="1" id="KW-0472">Membrane</keyword>
<evidence type="ECO:0000313" key="2">
    <source>
        <dbReference type="EMBL" id="KAJ8306047.1"/>
    </source>
</evidence>
<protein>
    <submittedName>
        <fullName evidence="2">Uncharacterized protein</fullName>
    </submittedName>
</protein>
<reference evidence="2 3" key="1">
    <citation type="submission" date="2022-12" db="EMBL/GenBank/DDBJ databases">
        <title>Chromosome-level genome of Tegillarca granosa.</title>
        <authorList>
            <person name="Kim J."/>
        </authorList>
    </citation>
    <scope>NUCLEOTIDE SEQUENCE [LARGE SCALE GENOMIC DNA]</scope>
    <source>
        <strain evidence="2">Teg-2019</strain>
        <tissue evidence="2">Adductor muscle</tissue>
    </source>
</reference>